<dbReference type="InterPro" id="IPR012270">
    <property type="entry name" value="CCR4-NOT_su3/5"/>
</dbReference>
<dbReference type="InterPro" id="IPR007207">
    <property type="entry name" value="Not_N"/>
</dbReference>
<accession>A0A8J5XJD6</accession>
<dbReference type="AlphaFoldDB" id="A0A8J5XJD6"/>
<dbReference type="InterPro" id="IPR040168">
    <property type="entry name" value="Not2/3/5"/>
</dbReference>
<evidence type="ECO:0000256" key="11">
    <source>
        <dbReference type="SAM" id="MobiDB-lite"/>
    </source>
</evidence>
<dbReference type="EMBL" id="JAGTXO010000003">
    <property type="protein sequence ID" value="KAG8468843.1"/>
    <property type="molecule type" value="Genomic_DNA"/>
</dbReference>
<keyword evidence="6" id="KW-0597">Phosphoprotein</keyword>
<feature type="region of interest" description="Disordered" evidence="11">
    <location>
        <begin position="207"/>
        <end position="308"/>
    </location>
</feature>
<feature type="compositionally biased region" description="Basic and acidic residues" evidence="11">
    <location>
        <begin position="240"/>
        <end position="279"/>
    </location>
</feature>
<evidence type="ECO:0000256" key="5">
    <source>
        <dbReference type="ARBA" id="ARBA00022491"/>
    </source>
</evidence>
<keyword evidence="15" id="KW-1185">Reference proteome</keyword>
<feature type="compositionally biased region" description="Acidic residues" evidence="11">
    <location>
        <begin position="216"/>
        <end position="239"/>
    </location>
</feature>
<feature type="domain" description="CCR4-Not complex component Not N-terminal" evidence="12">
    <location>
        <begin position="4"/>
        <end position="230"/>
    </location>
</feature>
<evidence type="ECO:0000256" key="9">
    <source>
        <dbReference type="ARBA" id="ARBA00023242"/>
    </source>
</evidence>
<evidence type="ECO:0000256" key="4">
    <source>
        <dbReference type="ARBA" id="ARBA00022490"/>
    </source>
</evidence>
<reference evidence="14" key="1">
    <citation type="submission" date="2021-05" db="EMBL/GenBank/DDBJ databases">
        <title>The genome of the haptophyte Pavlova lutheri (Diacronema luteri, Pavlovales) - a model for lipid biosynthesis in eukaryotic algae.</title>
        <authorList>
            <person name="Hulatt C.J."/>
            <person name="Posewitz M.C."/>
        </authorList>
    </citation>
    <scope>NUCLEOTIDE SEQUENCE</scope>
    <source>
        <strain evidence="14">NIVA-4/92</strain>
    </source>
</reference>
<evidence type="ECO:0000256" key="6">
    <source>
        <dbReference type="ARBA" id="ARBA00022553"/>
    </source>
</evidence>
<dbReference type="GO" id="GO:0006355">
    <property type="term" value="P:regulation of DNA-templated transcription"/>
    <property type="evidence" value="ECO:0007669"/>
    <property type="project" value="InterPro"/>
</dbReference>
<evidence type="ECO:0000256" key="10">
    <source>
        <dbReference type="PIRNR" id="PIRNR005290"/>
    </source>
</evidence>
<name>A0A8J5XJD6_DIALT</name>
<dbReference type="GO" id="GO:0000932">
    <property type="term" value="C:P-body"/>
    <property type="evidence" value="ECO:0007669"/>
    <property type="project" value="UniProtKB-UniRule"/>
</dbReference>
<evidence type="ECO:0000256" key="7">
    <source>
        <dbReference type="ARBA" id="ARBA00023015"/>
    </source>
</evidence>
<keyword evidence="5 10" id="KW-0678">Repressor</keyword>
<dbReference type="PANTHER" id="PTHR23326">
    <property type="entry name" value="CCR4 NOT-RELATED"/>
    <property type="match status" value="1"/>
</dbReference>
<keyword evidence="7 10" id="KW-0805">Transcription regulation</keyword>
<dbReference type="GO" id="GO:0030015">
    <property type="term" value="C:CCR4-NOT core complex"/>
    <property type="evidence" value="ECO:0007669"/>
    <property type="project" value="UniProtKB-UniRule"/>
</dbReference>
<evidence type="ECO:0000256" key="3">
    <source>
        <dbReference type="ARBA" id="ARBA00007682"/>
    </source>
</evidence>
<comment type="caution">
    <text evidence="14">The sequence shown here is derived from an EMBL/GenBank/DDBJ whole genome shotgun (WGS) entry which is preliminary data.</text>
</comment>
<gene>
    <name evidence="14" type="ORF">KFE25_007361</name>
</gene>
<comment type="similarity">
    <text evidence="3 10">Belongs to the CNOT2/3/5 family.</text>
</comment>
<comment type="subcellular location">
    <subcellularLocation>
        <location evidence="2 10">Cytoplasm</location>
    </subcellularLocation>
    <subcellularLocation>
        <location evidence="1 10">Nucleus</location>
    </subcellularLocation>
</comment>
<keyword evidence="9 10" id="KW-0539">Nucleus</keyword>
<dbReference type="OrthoDB" id="293823at2759"/>
<sequence>MGTTRKLQSEIDRTLKKVQEGVELFDEIWNKVYSATNANQKEKYEGDLKKEIKKLQRYRDDIKTWIAKSDIKDKRPLMDARKAIESEMERFKVCEKEFKTKAFSKEGLGQARKEDPKEVERNKTRKWLAAALSTLVDQIDALEAEIEVIAANKGKKSAKGGKTETELESWVEKHRLHERRMEQILRMIDNETLAPEQVNAIQEQLEYYLESNQEPDFNEDEGLYDELGLDDLPDRDDSDDSRSDASDGTRDEERERVADKKAAVKEERVAKTAAKEAAKKTAAKPAELAAPKEAKDTPATSKAAAAAKQPLPLPAAAVVAGAAKAGAAKGAMPAAQPPARPVKAGGPAPPTAAAVVAAGVAPTVAQVARAAAARPPVAPACGSSSTVAAIVAAQRTEPEAKGSKAGAQPGATAAVPQTVRAGADVEGVQPGSRPAGAPAAPPVGNSWGVPLRPAAHPAMPSRDGALQPQLGAQPHGGGGAALQPSPAGAASQLRGGSCADGGGGARSGALASAGGARAQFSPHTSPALTGASHPHDVSSERQWAAADGAAAAAAGGGAGDESGALSALLAGGVSAGAGAAGSSAGCTDVGGWLRSLQQAAATAGGPVGPASAGHVLAQQLPGADEAVAVGVGGSSSLAAGLGAAALCTDAADASAAAGGGAGGAPGGLGGSVRLDDKSARLRALQASMRNIPELHDSERVKTYVPRNPYPTPGSFPQTPSPIFDQPSTFAQLDTDALFFVFYYQQGTYQQYLAAKELKRQSWRYHKKYLTWFQRHEEPKVTTDEYEQGTYIYFDYETGWCQRIKTDFTFEYGHLEDELNV</sequence>
<dbReference type="OMA" id="YKPQTPY"/>
<dbReference type="InterPro" id="IPR038635">
    <property type="entry name" value="CCR4-NOT_su2/3/5_C_sf"/>
</dbReference>
<feature type="compositionally biased region" description="Low complexity" evidence="11">
    <location>
        <begin position="507"/>
        <end position="518"/>
    </location>
</feature>
<dbReference type="Pfam" id="PF04153">
    <property type="entry name" value="NOT2_3_5_C"/>
    <property type="match status" value="1"/>
</dbReference>
<proteinExistence type="inferred from homology"/>
<dbReference type="FunFam" id="2.30.30.1020:FF:000006">
    <property type="entry name" value="CCR4-NOT transcription complex, subunit 3"/>
    <property type="match status" value="1"/>
</dbReference>
<dbReference type="Pfam" id="PF04065">
    <property type="entry name" value="Not3"/>
    <property type="match status" value="1"/>
</dbReference>
<keyword evidence="4 10" id="KW-0963">Cytoplasm</keyword>
<evidence type="ECO:0000256" key="1">
    <source>
        <dbReference type="ARBA" id="ARBA00004123"/>
    </source>
</evidence>
<evidence type="ECO:0000313" key="15">
    <source>
        <dbReference type="Proteomes" id="UP000751190"/>
    </source>
</evidence>
<keyword evidence="8 10" id="KW-0804">Transcription</keyword>
<evidence type="ECO:0000259" key="12">
    <source>
        <dbReference type="Pfam" id="PF04065"/>
    </source>
</evidence>
<feature type="region of interest" description="Disordered" evidence="11">
    <location>
        <begin position="425"/>
        <end position="544"/>
    </location>
</feature>
<evidence type="ECO:0008006" key="16">
    <source>
        <dbReference type="Google" id="ProtNLM"/>
    </source>
</evidence>
<dbReference type="Proteomes" id="UP000751190">
    <property type="component" value="Unassembled WGS sequence"/>
</dbReference>
<feature type="compositionally biased region" description="Low complexity" evidence="11">
    <location>
        <begin position="297"/>
        <end position="308"/>
    </location>
</feature>
<evidence type="ECO:0000313" key="14">
    <source>
        <dbReference type="EMBL" id="KAG8468843.1"/>
    </source>
</evidence>
<dbReference type="InterPro" id="IPR007282">
    <property type="entry name" value="NOT2/3/5_C"/>
</dbReference>
<evidence type="ECO:0000256" key="8">
    <source>
        <dbReference type="ARBA" id="ARBA00023163"/>
    </source>
</evidence>
<dbReference type="Gene3D" id="2.30.30.1020">
    <property type="entry name" value="CCR4-NOT complex subunit 2/3/5, C-terminal domain"/>
    <property type="match status" value="1"/>
</dbReference>
<dbReference type="PIRSF" id="PIRSF005290">
    <property type="entry name" value="NOT_su_3_5"/>
    <property type="match status" value="1"/>
</dbReference>
<evidence type="ECO:0000256" key="2">
    <source>
        <dbReference type="ARBA" id="ARBA00004496"/>
    </source>
</evidence>
<dbReference type="GO" id="GO:0005634">
    <property type="term" value="C:nucleus"/>
    <property type="evidence" value="ECO:0007669"/>
    <property type="project" value="UniProtKB-SubCell"/>
</dbReference>
<protein>
    <recommendedName>
        <fullName evidence="16">CCR4-NOT transcription complex subunit 3</fullName>
    </recommendedName>
</protein>
<feature type="domain" description="NOT2/NOT3/NOT5 C-terminal" evidence="13">
    <location>
        <begin position="688"/>
        <end position="814"/>
    </location>
</feature>
<evidence type="ECO:0000259" key="13">
    <source>
        <dbReference type="Pfam" id="PF04153"/>
    </source>
</evidence>
<organism evidence="14 15">
    <name type="scientific">Diacronema lutheri</name>
    <name type="common">Unicellular marine alga</name>
    <name type="synonym">Monochrysis lutheri</name>
    <dbReference type="NCBI Taxonomy" id="2081491"/>
    <lineage>
        <taxon>Eukaryota</taxon>
        <taxon>Haptista</taxon>
        <taxon>Haptophyta</taxon>
        <taxon>Pavlovophyceae</taxon>
        <taxon>Pavlovales</taxon>
        <taxon>Pavlovaceae</taxon>
        <taxon>Diacronema</taxon>
    </lineage>
</organism>